<dbReference type="AlphaFoldDB" id="A0A915A2J5"/>
<proteinExistence type="predicted"/>
<evidence type="ECO:0000313" key="4">
    <source>
        <dbReference type="WBParaSite" id="PgE206_g002_t02"/>
    </source>
</evidence>
<feature type="transmembrane region" description="Helical" evidence="1">
    <location>
        <begin position="12"/>
        <end position="30"/>
    </location>
</feature>
<organism evidence="2 3">
    <name type="scientific">Parascaris univalens</name>
    <name type="common">Nematode worm</name>
    <dbReference type="NCBI Taxonomy" id="6257"/>
    <lineage>
        <taxon>Eukaryota</taxon>
        <taxon>Metazoa</taxon>
        <taxon>Ecdysozoa</taxon>
        <taxon>Nematoda</taxon>
        <taxon>Chromadorea</taxon>
        <taxon>Rhabditida</taxon>
        <taxon>Spirurina</taxon>
        <taxon>Ascaridomorpha</taxon>
        <taxon>Ascaridoidea</taxon>
        <taxon>Ascarididae</taxon>
        <taxon>Parascaris</taxon>
    </lineage>
</organism>
<keyword evidence="1" id="KW-0472">Membrane</keyword>
<dbReference type="Proteomes" id="UP000887569">
    <property type="component" value="Unplaced"/>
</dbReference>
<evidence type="ECO:0000256" key="1">
    <source>
        <dbReference type="SAM" id="Phobius"/>
    </source>
</evidence>
<keyword evidence="1" id="KW-1133">Transmembrane helix</keyword>
<sequence length="79" mass="9008">MVVQQRMHWPSQYYCLSAVMPFLIAFWGIIRTGISYNGCICSQFVAHVHMLKLRPFTLVSNLASYTIPGACAEQLRRGK</sequence>
<name>A0A915A2J5_PARUN</name>
<accession>A0A915A2J5</accession>
<dbReference type="WBParaSite" id="PgE206_g002_t02">
    <property type="protein sequence ID" value="PgE206_g002_t02"/>
    <property type="gene ID" value="PgE206_g002"/>
</dbReference>
<reference evidence="3 4" key="1">
    <citation type="submission" date="2022-11" db="UniProtKB">
        <authorList>
            <consortium name="WormBaseParasite"/>
        </authorList>
    </citation>
    <scope>IDENTIFICATION</scope>
</reference>
<keyword evidence="1" id="KW-0812">Transmembrane</keyword>
<evidence type="ECO:0000313" key="3">
    <source>
        <dbReference type="WBParaSite" id="PgE206_g002_t01"/>
    </source>
</evidence>
<dbReference type="WBParaSite" id="PgE206_g002_t01">
    <property type="protein sequence ID" value="PgE206_g002_t01"/>
    <property type="gene ID" value="PgE206_g002"/>
</dbReference>
<evidence type="ECO:0000313" key="2">
    <source>
        <dbReference type="Proteomes" id="UP000887569"/>
    </source>
</evidence>
<protein>
    <submittedName>
        <fullName evidence="3 4">Uncharacterized protein</fullName>
    </submittedName>
</protein>
<keyword evidence="2" id="KW-1185">Reference proteome</keyword>